<keyword evidence="2" id="KW-0274">FAD</keyword>
<dbReference type="InterPro" id="IPR016164">
    <property type="entry name" value="FAD-linked_Oxase-like_C"/>
</dbReference>
<keyword evidence="1" id="KW-0285">Flavoprotein</keyword>
<comment type="caution">
    <text evidence="3">The sequence shown here is derived from an EMBL/GenBank/DDBJ whole genome shotgun (WGS) entry which is preliminary data.</text>
</comment>
<dbReference type="GO" id="GO:0008168">
    <property type="term" value="F:methyltransferase activity"/>
    <property type="evidence" value="ECO:0007669"/>
    <property type="project" value="UniProtKB-KW"/>
</dbReference>
<dbReference type="Gene3D" id="3.40.50.150">
    <property type="entry name" value="Vaccinia Virus protein VP39"/>
    <property type="match status" value="1"/>
</dbReference>
<keyword evidence="3" id="KW-0808">Transferase</keyword>
<keyword evidence="3" id="KW-0489">Methyltransferase</keyword>
<organism evidence="3">
    <name type="scientific">Sulfurimonas autotrophica</name>
    <dbReference type="NCBI Taxonomy" id="202747"/>
    <lineage>
        <taxon>Bacteria</taxon>
        <taxon>Pseudomonadati</taxon>
        <taxon>Campylobacterota</taxon>
        <taxon>Epsilonproteobacteria</taxon>
        <taxon>Campylobacterales</taxon>
        <taxon>Sulfurimonadaceae</taxon>
        <taxon>Sulfurimonas</taxon>
    </lineage>
</organism>
<dbReference type="AlphaFoldDB" id="A0A7C3C0V5"/>
<dbReference type="GO" id="GO:0032259">
    <property type="term" value="P:methylation"/>
    <property type="evidence" value="ECO:0007669"/>
    <property type="project" value="UniProtKB-KW"/>
</dbReference>
<evidence type="ECO:0000313" key="3">
    <source>
        <dbReference type="EMBL" id="HFB53567.1"/>
    </source>
</evidence>
<evidence type="ECO:0000256" key="2">
    <source>
        <dbReference type="ARBA" id="ARBA00022827"/>
    </source>
</evidence>
<name>A0A7C3C0V5_9BACT</name>
<dbReference type="SUPFAM" id="SSF53335">
    <property type="entry name" value="S-adenosyl-L-methionine-dependent methyltransferases"/>
    <property type="match status" value="1"/>
</dbReference>
<feature type="non-terminal residue" evidence="3">
    <location>
        <position position="1"/>
    </location>
</feature>
<accession>A0A7C3C0V5</accession>
<gene>
    <name evidence="3" type="ORF">ENJ67_02430</name>
</gene>
<dbReference type="Proteomes" id="UP000886390">
    <property type="component" value="Unassembled WGS sequence"/>
</dbReference>
<dbReference type="EMBL" id="DRNH01000129">
    <property type="protein sequence ID" value="HFB53567.1"/>
    <property type="molecule type" value="Genomic_DNA"/>
</dbReference>
<dbReference type="SUPFAM" id="SSF55103">
    <property type="entry name" value="FAD-linked oxidases, C-terminal domain"/>
    <property type="match status" value="1"/>
</dbReference>
<dbReference type="GO" id="GO:0050660">
    <property type="term" value="F:flavin adenine dinucleotide binding"/>
    <property type="evidence" value="ECO:0007669"/>
    <property type="project" value="InterPro"/>
</dbReference>
<reference evidence="3" key="1">
    <citation type="journal article" date="2020" name="mSystems">
        <title>Genome- and Community-Level Interaction Insights into Carbon Utilization and Element Cycling Functions of Hydrothermarchaeota in Hydrothermal Sediment.</title>
        <authorList>
            <person name="Zhou Z."/>
            <person name="Liu Y."/>
            <person name="Xu W."/>
            <person name="Pan J."/>
            <person name="Luo Z.H."/>
            <person name="Li M."/>
        </authorList>
    </citation>
    <scope>NUCLEOTIDE SEQUENCE [LARGE SCALE GENOMIC DNA]</scope>
    <source>
        <strain evidence="3">HyVt-507</strain>
    </source>
</reference>
<protein>
    <submittedName>
        <fullName evidence="3">Class I SAM-dependent methyltransferase</fullName>
    </submittedName>
</protein>
<dbReference type="InterPro" id="IPR029063">
    <property type="entry name" value="SAM-dependent_MTases_sf"/>
</dbReference>
<proteinExistence type="predicted"/>
<sequence>LESITTDERSIFHNADIYPPHYNSVNSVTWVATEEATTEKKRLQEVKKFYPLEMYALWAVSSTPFGPLRREHLYDRLIFAKKRVFKRNYEASYDVAELEPLTRKNSTYVLQEYFIPKENAEMFIEKVAKVFREYEANILNISIRHSVANEDSLLSWSRSEVLAFVVYYKQGTSQKEKDAVAVWTRKAIEVVIEEQGAYYLPYQPHATKEQLLQAYPNFEKFAQKKRKYDKNYKFRNALFDKYIYGQEEYKRESFYDVLHDDVYKDMFYDFLRFVFRTDEKEVFSTVLRAMEKYDNSDDIYRYIQSHCKLSAKVLLKPKSVRNILQQILVQKRTIREQTQQLVDRDIYDMLLIEPTDIKSATKHYSANDPLPLEKILGFSLAKPKAEYFIKPKGNLLGVLDQLQNGSFDLITVYGGLHHLPKETRSKVHEKIYALLKNGGSFVLREHDVQDEEMFDFVSLIHAVFNAVTGESLESEKSEVREFESIETIVKDIEEYGFTDSKQRARQYGDPSANILLCFHKLEKDA</sequence>
<evidence type="ECO:0000256" key="1">
    <source>
        <dbReference type="ARBA" id="ARBA00022630"/>
    </source>
</evidence>